<dbReference type="EMBL" id="BOPB01000007">
    <property type="protein sequence ID" value="GIJ20800.1"/>
    <property type="molecule type" value="Genomic_DNA"/>
</dbReference>
<reference evidence="1 2" key="1">
    <citation type="submission" date="2021-01" db="EMBL/GenBank/DDBJ databases">
        <title>Whole genome shotgun sequence of Verrucosispora lutea NBRC 106530.</title>
        <authorList>
            <person name="Komaki H."/>
            <person name="Tamura T."/>
        </authorList>
    </citation>
    <scope>NUCLEOTIDE SEQUENCE [LARGE SCALE GENOMIC DNA]</scope>
    <source>
        <strain evidence="1 2">NBRC 106530</strain>
    </source>
</reference>
<accession>A0ABQ4ISC6</accession>
<keyword evidence="2" id="KW-1185">Reference proteome</keyword>
<gene>
    <name evidence="1" type="ORF">Vlu01_14240</name>
</gene>
<comment type="caution">
    <text evidence="1">The sequence shown here is derived from an EMBL/GenBank/DDBJ whole genome shotgun (WGS) entry which is preliminary data.</text>
</comment>
<sequence length="55" mass="5978">MSEHLSVRRLSRRGLLAVRAGQVTPWDAVPRFSYAGAAPRLENLAMAIQGASKLT</sequence>
<evidence type="ECO:0000313" key="1">
    <source>
        <dbReference type="EMBL" id="GIJ20800.1"/>
    </source>
</evidence>
<dbReference type="Proteomes" id="UP000643165">
    <property type="component" value="Unassembled WGS sequence"/>
</dbReference>
<organism evidence="1 2">
    <name type="scientific">Micromonospora lutea</name>
    <dbReference type="NCBI Taxonomy" id="419825"/>
    <lineage>
        <taxon>Bacteria</taxon>
        <taxon>Bacillati</taxon>
        <taxon>Actinomycetota</taxon>
        <taxon>Actinomycetes</taxon>
        <taxon>Micromonosporales</taxon>
        <taxon>Micromonosporaceae</taxon>
        <taxon>Micromonospora</taxon>
    </lineage>
</organism>
<dbReference type="Gene3D" id="3.40.50.1980">
    <property type="entry name" value="Nitrogenase molybdenum iron protein domain"/>
    <property type="match status" value="1"/>
</dbReference>
<evidence type="ECO:0000313" key="2">
    <source>
        <dbReference type="Proteomes" id="UP000643165"/>
    </source>
</evidence>
<protein>
    <submittedName>
        <fullName evidence="1">Uncharacterized protein</fullName>
    </submittedName>
</protein>
<name>A0ABQ4ISC6_9ACTN</name>
<proteinExistence type="predicted"/>